<proteinExistence type="predicted"/>
<accession>A0A4U5NFK5</accession>
<reference evidence="1" key="1">
    <citation type="submission" date="2013-11" db="EMBL/GenBank/DDBJ databases">
        <authorList>
            <person name="Sternberg P."/>
            <person name="Dillman A."/>
            <person name="Macchietto M."/>
        </authorList>
    </citation>
    <scope>NUCLEOTIDE SEQUENCE</scope>
    <source>
        <strain evidence="1">ALL</strain>
    </source>
</reference>
<name>A0A4U5NFK5_STECR</name>
<sequence>MEKTSTQQKTKITADVLICYRTSLIQKPHTSPATNCEAPQNGSKQGFFGQLIHHLLPRVLWIPATNLGLLFREIRVPNKRS</sequence>
<comment type="caution">
    <text evidence="1">The sequence shown here is derived from an EMBL/GenBank/DDBJ whole genome shotgun (WGS) entry which is preliminary data.</text>
</comment>
<dbReference type="EMBL" id="AZBU02000004">
    <property type="protein sequence ID" value="TKR81440.1"/>
    <property type="molecule type" value="Genomic_DNA"/>
</dbReference>
<dbReference type="AlphaFoldDB" id="A0A4U5NFK5"/>
<organism evidence="1">
    <name type="scientific">Steinernema carpocapsae</name>
    <name type="common">Entomopathogenic nematode</name>
    <dbReference type="NCBI Taxonomy" id="34508"/>
    <lineage>
        <taxon>Eukaryota</taxon>
        <taxon>Metazoa</taxon>
        <taxon>Ecdysozoa</taxon>
        <taxon>Nematoda</taxon>
        <taxon>Chromadorea</taxon>
        <taxon>Rhabditida</taxon>
        <taxon>Tylenchina</taxon>
        <taxon>Panagrolaimomorpha</taxon>
        <taxon>Strongyloidoidea</taxon>
        <taxon>Steinernematidae</taxon>
        <taxon>Steinernema</taxon>
    </lineage>
</organism>
<evidence type="ECO:0000313" key="1">
    <source>
        <dbReference type="EMBL" id="TKR81440.1"/>
    </source>
</evidence>
<protein>
    <submittedName>
        <fullName evidence="1">Uncharacterized protein</fullName>
    </submittedName>
</protein>
<reference evidence="1" key="3">
    <citation type="journal article" date="2019" name="G3 (Bethesda)">
        <title>Hybrid Assembly of the Genome of the Entomopathogenic Nematode Steinernema carpocapsae Identifies the X-Chromosome.</title>
        <authorList>
            <person name="Serra L."/>
            <person name="Macchietto M."/>
            <person name="Macias-Munoz A."/>
            <person name="McGill C.J."/>
            <person name="Rodriguez I.M."/>
            <person name="Rodriguez B."/>
            <person name="Murad R."/>
            <person name="Mortazavi A."/>
        </authorList>
    </citation>
    <scope>NUCLEOTIDE SEQUENCE</scope>
    <source>
        <strain evidence="1">ALL</strain>
    </source>
</reference>
<reference evidence="1" key="2">
    <citation type="journal article" date="2015" name="Genome Biol.">
        <title>Comparative genomics of Steinernema reveals deeply conserved gene regulatory networks.</title>
        <authorList>
            <person name="Dillman A.R."/>
            <person name="Macchietto M."/>
            <person name="Porter C.F."/>
            <person name="Rogers A."/>
            <person name="Williams B."/>
            <person name="Antoshechkin I."/>
            <person name="Lee M.M."/>
            <person name="Goodwin Z."/>
            <person name="Lu X."/>
            <person name="Lewis E.E."/>
            <person name="Goodrich-Blair H."/>
            <person name="Stock S.P."/>
            <person name="Adams B.J."/>
            <person name="Sternberg P.W."/>
            <person name="Mortazavi A."/>
        </authorList>
    </citation>
    <scope>NUCLEOTIDE SEQUENCE [LARGE SCALE GENOMIC DNA]</scope>
    <source>
        <strain evidence="1">ALL</strain>
    </source>
</reference>
<gene>
    <name evidence="1" type="ORF">L596_015308</name>
</gene>